<accession>A0A7X5F570</accession>
<dbReference type="CDD" id="cd19101">
    <property type="entry name" value="AKR_unchar"/>
    <property type="match status" value="1"/>
</dbReference>
<dbReference type="EMBL" id="JAABLQ010000002">
    <property type="protein sequence ID" value="NBN79958.1"/>
    <property type="molecule type" value="Genomic_DNA"/>
</dbReference>
<dbReference type="Pfam" id="PF00248">
    <property type="entry name" value="Aldo_ket_red"/>
    <property type="match status" value="1"/>
</dbReference>
<dbReference type="RefSeq" id="WP_161709417.1">
    <property type="nucleotide sequence ID" value="NZ_JAABLQ010000002.1"/>
</dbReference>
<gene>
    <name evidence="2" type="ORF">GWI72_16900</name>
</gene>
<dbReference type="PANTHER" id="PTHR43147">
    <property type="entry name" value="PROTEIN TAS"/>
    <property type="match status" value="1"/>
</dbReference>
<dbReference type="AlphaFoldDB" id="A0A7X5F570"/>
<comment type="caution">
    <text evidence="2">The sequence shown here is derived from an EMBL/GenBank/DDBJ whole genome shotgun (WGS) entry which is preliminary data.</text>
</comment>
<protein>
    <submittedName>
        <fullName evidence="2">Aldo/keto reductase</fullName>
    </submittedName>
</protein>
<evidence type="ECO:0000313" key="2">
    <source>
        <dbReference type="EMBL" id="NBN79958.1"/>
    </source>
</evidence>
<organism evidence="2 3">
    <name type="scientific">Pannonibacter tanglangensis</name>
    <dbReference type="NCBI Taxonomy" id="2750084"/>
    <lineage>
        <taxon>Bacteria</taxon>
        <taxon>Pseudomonadati</taxon>
        <taxon>Pseudomonadota</taxon>
        <taxon>Alphaproteobacteria</taxon>
        <taxon>Hyphomicrobiales</taxon>
        <taxon>Stappiaceae</taxon>
        <taxon>Pannonibacter</taxon>
    </lineage>
</organism>
<dbReference type="InterPro" id="IPR036812">
    <property type="entry name" value="NAD(P)_OxRdtase_dom_sf"/>
</dbReference>
<dbReference type="SUPFAM" id="SSF51430">
    <property type="entry name" value="NAD(P)-linked oxidoreductase"/>
    <property type="match status" value="1"/>
</dbReference>
<dbReference type="InterPro" id="IPR023210">
    <property type="entry name" value="NADP_OxRdtase_dom"/>
</dbReference>
<proteinExistence type="predicted"/>
<name>A0A7X5F570_9HYPH</name>
<reference evidence="3" key="1">
    <citation type="submission" date="2020-01" db="EMBL/GenBank/DDBJ databases">
        <authorList>
            <person name="Fang Y."/>
            <person name="Sun R."/>
            <person name="Nie L."/>
            <person name="He J."/>
            <person name="Hao L."/>
            <person name="Wang L."/>
            <person name="Su S."/>
            <person name="Lv E."/>
            <person name="Zhang Z."/>
            <person name="Xie R."/>
            <person name="Liu H."/>
        </authorList>
    </citation>
    <scope>NUCLEOTIDE SEQUENCE [LARGE SCALE GENOMIC DNA]</scope>
    <source>
        <strain evidence="3">XCT-53</strain>
    </source>
</reference>
<keyword evidence="3" id="KW-1185">Reference proteome</keyword>
<feature type="domain" description="NADP-dependent oxidoreductase" evidence="1">
    <location>
        <begin position="18"/>
        <end position="317"/>
    </location>
</feature>
<dbReference type="Proteomes" id="UP000586722">
    <property type="component" value="Unassembled WGS sequence"/>
</dbReference>
<evidence type="ECO:0000259" key="1">
    <source>
        <dbReference type="Pfam" id="PF00248"/>
    </source>
</evidence>
<dbReference type="Gene3D" id="3.20.20.100">
    <property type="entry name" value="NADP-dependent oxidoreductase domain"/>
    <property type="match status" value="1"/>
</dbReference>
<evidence type="ECO:0000313" key="3">
    <source>
        <dbReference type="Proteomes" id="UP000586722"/>
    </source>
</evidence>
<dbReference type="PANTHER" id="PTHR43147:SF2">
    <property type="entry name" value="NADP-DEPENDENT OXIDOREDUCTASE DOMAIN-CONTAINING PROTEIN"/>
    <property type="match status" value="1"/>
</dbReference>
<sequence length="362" mass="40043">MTQVETADLRPGHRISRVIKGGWQLAGDHGSVEREAAIADMEAFLDAGITTFDCADIYTGVEEMIGSFIEDVRKRRGAAVAERAVVHTKLVPDLSRLADIRPDEVEAIVDRSLKRLKIDRLHLVQFFWWDLGIGDAVSAFEVLKRCQEKGKIGSLGTTNWNERQMARFTDAGFDVVSAQVQYSILDRRPATGLAPWAKAQDMQLLCYGTLAGGFLTEAWLGQPDPGFAFDNRSLVKYRLIIDEFGSWDLFQTLLATLKAVGDRHGVSLSSVATRWVLDQPQVAAAIVGARYARHLPKTLEVFRLTLDEDDRARIATVIAQAKGPNGPVYGLEGDRTSRHGRIMKYNLNTRPDDPVLAAASHG</sequence>